<evidence type="ECO:0000313" key="7">
    <source>
        <dbReference type="Proteomes" id="UP000002640"/>
    </source>
</evidence>
<dbReference type="RefSeq" id="XP_009517747.1">
    <property type="nucleotide sequence ID" value="XM_009519452.1"/>
</dbReference>
<feature type="compositionally biased region" description="Basic and acidic residues" evidence="5">
    <location>
        <begin position="36"/>
        <end position="45"/>
    </location>
</feature>
<comment type="similarity">
    <text evidence="1">Belongs to the phosphoglycerate mutase family. BPG-dependent PGAM subfamily.</text>
</comment>
<dbReference type="CDD" id="cd07067">
    <property type="entry name" value="HP_PGM_like"/>
    <property type="match status" value="1"/>
</dbReference>
<keyword evidence="7" id="KW-1185">Reference proteome</keyword>
<dbReference type="InParanoid" id="G4YQV1"/>
<dbReference type="SUPFAM" id="SSF53254">
    <property type="entry name" value="Phosphoglycerate mutase-like"/>
    <property type="match status" value="1"/>
</dbReference>
<dbReference type="Gene3D" id="3.40.50.1240">
    <property type="entry name" value="Phosphoglycerate mutase-like"/>
    <property type="match status" value="1"/>
</dbReference>
<feature type="region of interest" description="Disordered" evidence="5">
    <location>
        <begin position="1"/>
        <end position="90"/>
    </location>
</feature>
<sequence>MSLDLAVTPTPAAARGASCSVKTEAVRIQELSLGGGERERERDVGSRTSPKRKQRPPSGTVPTDLTSLAPELPTDKRRGNKRALLQSPAPIDRRRDGEVVEVEGLLVVAEQVDRAQMQQKQNPPVFRTLGSIYCVLVRKQCGLFLETVSKDSHHTIVLDVDAMDLIHEPFKQDRKFQLRYRSPGLGDSDNGQRAPSYAFMPSTKVERVEWVNAILRCQASADGKDQDNSSPNEVYLQQAQPSLGEFVYSTPPIKHFILIRHGHYINAHVPQASDSEQVLSQMGRQQAELTGKCLGMAHNRIPTRHDVTIYHSDMTRAVETAGIIANNFGEVSVNASPMLREGWPGTPYSTDFPVGGAVAARNNSAFDAMQERSRVDVERMGKAFNWFFTDSGEAQEKSDEESYCVLVCHANLIRFFLCRALGVNPANTWGHFEINHCGVTRIDVCANRPLKVIAVNETGHLPQSLITSSEDHL</sequence>
<dbReference type="EMBL" id="JH159151">
    <property type="protein sequence ID" value="EGZ30472.1"/>
    <property type="molecule type" value="Genomic_DNA"/>
</dbReference>
<evidence type="ECO:0000256" key="1">
    <source>
        <dbReference type="ARBA" id="ARBA00006717"/>
    </source>
</evidence>
<name>G4YQV1_PHYSP</name>
<evidence type="ECO:0000256" key="5">
    <source>
        <dbReference type="SAM" id="MobiDB-lite"/>
    </source>
</evidence>
<dbReference type="Pfam" id="PF00300">
    <property type="entry name" value="His_Phos_1"/>
    <property type="match status" value="1"/>
</dbReference>
<dbReference type="SMR" id="G4YQV1"/>
<organism evidence="6 7">
    <name type="scientific">Phytophthora sojae (strain P6497)</name>
    <name type="common">Soybean stem and root rot agent</name>
    <name type="synonym">Phytophthora megasperma f. sp. glycines</name>
    <dbReference type="NCBI Taxonomy" id="1094619"/>
    <lineage>
        <taxon>Eukaryota</taxon>
        <taxon>Sar</taxon>
        <taxon>Stramenopiles</taxon>
        <taxon>Oomycota</taxon>
        <taxon>Peronosporomycetes</taxon>
        <taxon>Peronosporales</taxon>
        <taxon>Peronosporaceae</taxon>
        <taxon>Phytophthora</taxon>
    </lineage>
</organism>
<dbReference type="GO" id="GO:0004722">
    <property type="term" value="F:protein serine/threonine phosphatase activity"/>
    <property type="evidence" value="ECO:0007669"/>
    <property type="project" value="TreeGrafter"/>
</dbReference>
<evidence type="ECO:0000256" key="2">
    <source>
        <dbReference type="ARBA" id="ARBA00022801"/>
    </source>
</evidence>
<dbReference type="OMA" id="HCGVTRI"/>
<dbReference type="PANTHER" id="PTHR20935">
    <property type="entry name" value="PHOSPHOGLYCERATE MUTASE-RELATED"/>
    <property type="match status" value="1"/>
</dbReference>
<accession>G4YQV1</accession>
<proteinExistence type="inferred from homology"/>
<dbReference type="Proteomes" id="UP000002640">
    <property type="component" value="Unassembled WGS sequence"/>
</dbReference>
<dbReference type="GeneID" id="20662904"/>
<dbReference type="InterPro" id="IPR051021">
    <property type="entry name" value="Mito_Ser/Thr_phosphatase"/>
</dbReference>
<reference evidence="6 7" key="1">
    <citation type="journal article" date="2006" name="Science">
        <title>Phytophthora genome sequences uncover evolutionary origins and mechanisms of pathogenesis.</title>
        <authorList>
            <person name="Tyler B.M."/>
            <person name="Tripathy S."/>
            <person name="Zhang X."/>
            <person name="Dehal P."/>
            <person name="Jiang R.H."/>
            <person name="Aerts A."/>
            <person name="Arredondo F.D."/>
            <person name="Baxter L."/>
            <person name="Bensasson D."/>
            <person name="Beynon J.L."/>
            <person name="Chapman J."/>
            <person name="Damasceno C.M."/>
            <person name="Dorrance A.E."/>
            <person name="Dou D."/>
            <person name="Dickerman A.W."/>
            <person name="Dubchak I.L."/>
            <person name="Garbelotto M."/>
            <person name="Gijzen M."/>
            <person name="Gordon S.G."/>
            <person name="Govers F."/>
            <person name="Grunwald N.J."/>
            <person name="Huang W."/>
            <person name="Ivors K.L."/>
            <person name="Jones R.W."/>
            <person name="Kamoun S."/>
            <person name="Krampis K."/>
            <person name="Lamour K.H."/>
            <person name="Lee M.K."/>
            <person name="McDonald W.H."/>
            <person name="Medina M."/>
            <person name="Meijer H.J."/>
            <person name="Nordberg E.K."/>
            <person name="Maclean D.J."/>
            <person name="Ospina-Giraldo M.D."/>
            <person name="Morris P.F."/>
            <person name="Phuntumart V."/>
            <person name="Putnam N.H."/>
            <person name="Rash S."/>
            <person name="Rose J.K."/>
            <person name="Sakihama Y."/>
            <person name="Salamov A.A."/>
            <person name="Savidor A."/>
            <person name="Scheuring C.F."/>
            <person name="Smith B.M."/>
            <person name="Sobral B.W."/>
            <person name="Terry A."/>
            <person name="Torto-Alalibo T.A."/>
            <person name="Win J."/>
            <person name="Xu Z."/>
            <person name="Zhang H."/>
            <person name="Grigoriev I.V."/>
            <person name="Rokhsar D.S."/>
            <person name="Boore J.L."/>
        </authorList>
    </citation>
    <scope>NUCLEOTIDE SEQUENCE [LARGE SCALE GENOMIC DNA]</scope>
    <source>
        <strain evidence="6 7">P6497</strain>
    </source>
</reference>
<dbReference type="PANTHER" id="PTHR20935:SF0">
    <property type="entry name" value="SERINE_THREONINE-PROTEIN PHOSPHATASE PGAM5, MITOCHONDRIAL"/>
    <property type="match status" value="1"/>
</dbReference>
<dbReference type="AlphaFoldDB" id="G4YQV1"/>
<dbReference type="InterPro" id="IPR013078">
    <property type="entry name" value="His_Pase_superF_clade-1"/>
</dbReference>
<gene>
    <name evidence="6" type="ORF">PHYSODRAFT_553473</name>
</gene>
<protein>
    <recommendedName>
        <fullName evidence="3">Serine/threonine-protein phosphatase PGAM5, mitochondrial</fullName>
    </recommendedName>
    <alternativeName>
        <fullName evidence="4">Serine/threonine-protein phosphatase Pgam5, mitochondrial</fullName>
    </alternativeName>
</protein>
<evidence type="ECO:0000256" key="4">
    <source>
        <dbReference type="ARBA" id="ARBA00040722"/>
    </source>
</evidence>
<dbReference type="SMART" id="SM00855">
    <property type="entry name" value="PGAM"/>
    <property type="match status" value="1"/>
</dbReference>
<dbReference type="GO" id="GO:0090141">
    <property type="term" value="P:positive regulation of mitochondrial fission"/>
    <property type="evidence" value="ECO:0007669"/>
    <property type="project" value="TreeGrafter"/>
</dbReference>
<dbReference type="InterPro" id="IPR029033">
    <property type="entry name" value="His_PPase_superfam"/>
</dbReference>
<evidence type="ECO:0000256" key="3">
    <source>
        <dbReference type="ARBA" id="ARBA00039765"/>
    </source>
</evidence>
<keyword evidence="2" id="KW-0378">Hydrolase</keyword>
<dbReference type="GO" id="GO:0005739">
    <property type="term" value="C:mitochondrion"/>
    <property type="evidence" value="ECO:0007669"/>
    <property type="project" value="TreeGrafter"/>
</dbReference>
<evidence type="ECO:0000313" key="6">
    <source>
        <dbReference type="EMBL" id="EGZ30472.1"/>
    </source>
</evidence>
<dbReference type="KEGG" id="psoj:PHYSODRAFT_553473"/>
<dbReference type="STRING" id="1094619.G4YQV1"/>